<evidence type="ECO:0000256" key="8">
    <source>
        <dbReference type="RuleBase" id="RU367082"/>
    </source>
</evidence>
<proteinExistence type="inferred from homology"/>
<sequence length="226" mass="24998">HTHTHTELQQKQQQQQQPHALVWDLDTTLPFPCEGTQYAKEALRASTLLLPPDFARLYRVVPASLYLEHFCSDRSHMKTSRASLGSDSHSTEGVSESGGCCDDKADGASWSSPPPPWPPIQPKNSCGVLQHNLPCYWSLSPSLCCSTEALQQTLQGHIRSGVGCMLPHQGEQPNGQSEQKGPADDQDYHQGTHVGHPGHWHLEPQDSRYGLVVSEADFLRHVLGLR</sequence>
<organism evidence="11 12">
    <name type="scientific">Dunaliella salina</name>
    <name type="common">Green alga</name>
    <name type="synonym">Protococcus salinus</name>
    <dbReference type="NCBI Taxonomy" id="3046"/>
    <lineage>
        <taxon>Eukaryota</taxon>
        <taxon>Viridiplantae</taxon>
        <taxon>Chlorophyta</taxon>
        <taxon>core chlorophytes</taxon>
        <taxon>Chlorophyceae</taxon>
        <taxon>CS clade</taxon>
        <taxon>Chlamydomonadales</taxon>
        <taxon>Dunaliellaceae</taxon>
        <taxon>Dunaliella</taxon>
    </lineage>
</organism>
<name>A0ABQ7H4C2_DUNSA</name>
<dbReference type="Proteomes" id="UP000815325">
    <property type="component" value="Unassembled WGS sequence"/>
</dbReference>
<comment type="subunit">
    <text evidence="2 8">Monomer.</text>
</comment>
<evidence type="ECO:0000313" key="11">
    <source>
        <dbReference type="EMBL" id="KAF5841706.1"/>
    </source>
</evidence>
<comment type="similarity">
    <text evidence="1 8">Belongs to the NTAQ1 family.</text>
</comment>
<evidence type="ECO:0000256" key="6">
    <source>
        <dbReference type="ARBA" id="ARBA00029677"/>
    </source>
</evidence>
<feature type="domain" description="Protein N-terminal glutamine amidohydrolase alpha beta roll" evidence="10">
    <location>
        <begin position="9"/>
        <end position="142"/>
    </location>
</feature>
<evidence type="ECO:0000256" key="4">
    <source>
        <dbReference type="ARBA" id="ARBA00021247"/>
    </source>
</evidence>
<evidence type="ECO:0000256" key="9">
    <source>
        <dbReference type="SAM" id="MobiDB-lite"/>
    </source>
</evidence>
<dbReference type="InterPro" id="IPR023128">
    <property type="entry name" value="Prot_N_Gln_amidohydro_ab_roll"/>
</dbReference>
<evidence type="ECO:0000256" key="2">
    <source>
        <dbReference type="ARBA" id="ARBA00011245"/>
    </source>
</evidence>
<dbReference type="Pfam" id="PF09764">
    <property type="entry name" value="Nt_Gln_amidase"/>
    <property type="match status" value="1"/>
</dbReference>
<keyword evidence="12" id="KW-1185">Reference proteome</keyword>
<dbReference type="Gene3D" id="3.10.620.10">
    <property type="entry name" value="Protein N-terminal glutamine amidohydrolase, alpha beta roll"/>
    <property type="match status" value="1"/>
</dbReference>
<protein>
    <recommendedName>
        <fullName evidence="4 8">Protein N-terminal glutamine amidohydrolase</fullName>
        <ecNumber evidence="3 8">3.5.1.122</ecNumber>
    </recommendedName>
    <alternativeName>
        <fullName evidence="6 8">Protein NH2-terminal glutamine deamidase</fullName>
    </alternativeName>
</protein>
<dbReference type="InterPro" id="IPR039733">
    <property type="entry name" value="NTAQ1"/>
</dbReference>
<evidence type="ECO:0000259" key="10">
    <source>
        <dbReference type="Pfam" id="PF09764"/>
    </source>
</evidence>
<comment type="catalytic activity">
    <reaction evidence="7 8">
        <text>N-terminal L-glutaminyl-[protein] + H2O = N-terminal L-glutamyl-[protein] + NH4(+)</text>
        <dbReference type="Rhea" id="RHEA:50680"/>
        <dbReference type="Rhea" id="RHEA-COMP:12668"/>
        <dbReference type="Rhea" id="RHEA-COMP:12777"/>
        <dbReference type="ChEBI" id="CHEBI:15377"/>
        <dbReference type="ChEBI" id="CHEBI:28938"/>
        <dbReference type="ChEBI" id="CHEBI:64721"/>
        <dbReference type="ChEBI" id="CHEBI:64722"/>
        <dbReference type="EC" id="3.5.1.122"/>
    </reaction>
</comment>
<accession>A0ABQ7H4C2</accession>
<evidence type="ECO:0000256" key="1">
    <source>
        <dbReference type="ARBA" id="ARBA00008985"/>
    </source>
</evidence>
<evidence type="ECO:0000256" key="5">
    <source>
        <dbReference type="ARBA" id="ARBA00022801"/>
    </source>
</evidence>
<comment type="function">
    <text evidence="8">Mediates the side-chain deamidation of N-terminal glutamine residues to glutamate, an important step in N-end rule pathway of protein degradation. Conversion of the resulting N-terminal glutamine to glutamate renders the protein susceptible to arginylation, polyubiquitination and degradation as specified by the N-end rule. Does not act on substrates with internal or C-terminal glutamine and does not act on non-glutamine residues in any position.</text>
</comment>
<evidence type="ECO:0000313" key="12">
    <source>
        <dbReference type="Proteomes" id="UP000815325"/>
    </source>
</evidence>
<keyword evidence="5 8" id="KW-0378">Hydrolase</keyword>
<feature type="compositionally biased region" description="Polar residues" evidence="9">
    <location>
        <begin position="80"/>
        <end position="94"/>
    </location>
</feature>
<feature type="region of interest" description="Disordered" evidence="9">
    <location>
        <begin position="164"/>
        <end position="201"/>
    </location>
</feature>
<dbReference type="EC" id="3.5.1.122" evidence="3 8"/>
<evidence type="ECO:0000256" key="7">
    <source>
        <dbReference type="ARBA" id="ARBA00048768"/>
    </source>
</evidence>
<dbReference type="PANTHER" id="PTHR13035:SF0">
    <property type="entry name" value="PROTEIN N-TERMINAL GLUTAMINE AMIDOHYDROLASE"/>
    <property type="match status" value="1"/>
</dbReference>
<feature type="region of interest" description="Disordered" evidence="9">
    <location>
        <begin position="80"/>
        <end position="117"/>
    </location>
</feature>
<dbReference type="InterPro" id="IPR037132">
    <property type="entry name" value="N_Gln_amidohydro_ab_roll_sf"/>
</dbReference>
<evidence type="ECO:0000256" key="3">
    <source>
        <dbReference type="ARBA" id="ARBA00012718"/>
    </source>
</evidence>
<feature type="compositionally biased region" description="Basic and acidic residues" evidence="9">
    <location>
        <begin position="181"/>
        <end position="190"/>
    </location>
</feature>
<gene>
    <name evidence="11" type="ORF">DUNSADRAFT_11680</name>
</gene>
<dbReference type="PANTHER" id="PTHR13035">
    <property type="entry name" value="PROTEIN N-TERMINAL GLUTAMINE AMIDOHYDROLASE"/>
    <property type="match status" value="1"/>
</dbReference>
<comment type="caution">
    <text evidence="11">The sequence shown here is derived from an EMBL/GenBank/DDBJ whole genome shotgun (WGS) entry which is preliminary data.</text>
</comment>
<feature type="non-terminal residue" evidence="11">
    <location>
        <position position="1"/>
    </location>
</feature>
<dbReference type="EMBL" id="MU069479">
    <property type="protein sequence ID" value="KAF5841706.1"/>
    <property type="molecule type" value="Genomic_DNA"/>
</dbReference>
<reference evidence="11" key="1">
    <citation type="submission" date="2017-08" db="EMBL/GenBank/DDBJ databases">
        <authorList>
            <person name="Polle J.E."/>
            <person name="Barry K."/>
            <person name="Cushman J."/>
            <person name="Schmutz J."/>
            <person name="Tran D."/>
            <person name="Hathwaick L.T."/>
            <person name="Yim W.C."/>
            <person name="Jenkins J."/>
            <person name="Mckie-Krisberg Z.M."/>
            <person name="Prochnik S."/>
            <person name="Lindquist E."/>
            <person name="Dockter R.B."/>
            <person name="Adam C."/>
            <person name="Molina H."/>
            <person name="Bunkerborg J."/>
            <person name="Jin E."/>
            <person name="Buchheim M."/>
            <person name="Magnuson J."/>
        </authorList>
    </citation>
    <scope>NUCLEOTIDE SEQUENCE</scope>
    <source>
        <strain evidence="11">CCAP 19/18</strain>
    </source>
</reference>